<dbReference type="EMBL" id="MGDZ01000067">
    <property type="protein sequence ID" value="OGL72324.1"/>
    <property type="molecule type" value="Genomic_DNA"/>
</dbReference>
<feature type="binding site" evidence="4 6">
    <location>
        <position position="316"/>
    </location>
    <ligand>
        <name>substrate</name>
    </ligand>
</feature>
<name>A0A1F7U3H4_9BACT</name>
<dbReference type="Proteomes" id="UP000176303">
    <property type="component" value="Unassembled WGS sequence"/>
</dbReference>
<feature type="active site" description="Proton acceptor; specific for L-alanine" evidence="4">
    <location>
        <position position="268"/>
    </location>
</feature>
<dbReference type="InterPro" id="IPR020622">
    <property type="entry name" value="Ala_racemase_pyridoxalP-BS"/>
</dbReference>
<dbReference type="Pfam" id="PF01168">
    <property type="entry name" value="Ala_racemase_N"/>
    <property type="match status" value="1"/>
</dbReference>
<comment type="function">
    <text evidence="4">Catalyzes the interconversion of L-alanine and D-alanine. May also act on other amino acids.</text>
</comment>
<evidence type="ECO:0000256" key="3">
    <source>
        <dbReference type="ARBA" id="ARBA00023235"/>
    </source>
</evidence>
<dbReference type="SMART" id="SM01005">
    <property type="entry name" value="Ala_racemase_C"/>
    <property type="match status" value="1"/>
</dbReference>
<comment type="pathway">
    <text evidence="4">Amino-acid biosynthesis; D-alanine biosynthesis; D-alanine from L-alanine: step 1/1.</text>
</comment>
<accession>A0A1F7U3H4</accession>
<evidence type="ECO:0000256" key="4">
    <source>
        <dbReference type="HAMAP-Rule" id="MF_01201"/>
    </source>
</evidence>
<dbReference type="PRINTS" id="PR00992">
    <property type="entry name" value="ALARACEMASE"/>
</dbReference>
<reference evidence="8 9" key="1">
    <citation type="journal article" date="2016" name="Nat. Commun.">
        <title>Thousands of microbial genomes shed light on interconnected biogeochemical processes in an aquifer system.</title>
        <authorList>
            <person name="Anantharaman K."/>
            <person name="Brown C.T."/>
            <person name="Hug L.A."/>
            <person name="Sharon I."/>
            <person name="Castelle C.J."/>
            <person name="Probst A.J."/>
            <person name="Thomas B.C."/>
            <person name="Singh A."/>
            <person name="Wilkins M.J."/>
            <person name="Karaoz U."/>
            <person name="Brodie E.L."/>
            <person name="Williams K.H."/>
            <person name="Hubbard S.S."/>
            <person name="Banfield J.F."/>
        </authorList>
    </citation>
    <scope>NUCLEOTIDE SEQUENCE [LARGE SCALE GENOMIC DNA]</scope>
</reference>
<sequence>MTRRPKTWVEISKTSLLHNVGEFRRILGPATKLMAVIKSNAYGHGFRETAGILADRTDWFGVDNVDEGIAIRKNGIRKPILILGYTPLDRLRDAIRNDLRMTVYNQQTIKALSSIRGARPARVHIKIESGTTRQGVDGGELIKLAKLAKGSRGVEIEGISTHFANIEDTTDHGYASDQLRRFKRAADALRALGIDPRIKHTACSAAAILFPETHFNLARVGIGLYGLWPSKETRVSAQKTKLDLQPALTWKTIIAQIKRVGRGTPISYGLTERVTRDSTVAVLPIGYWDGYDRKLSSVGSVLIRGRRAKILGRVCMNMMMADITDIPAVRLEDEAVLIGRQEREVIAAEDLASKIGTVNYEVITRINPTMPRIVI</sequence>
<dbReference type="InterPro" id="IPR029066">
    <property type="entry name" value="PLP-binding_barrel"/>
</dbReference>
<keyword evidence="2 4" id="KW-0663">Pyridoxal phosphate</keyword>
<evidence type="ECO:0000256" key="5">
    <source>
        <dbReference type="PIRSR" id="PIRSR600821-50"/>
    </source>
</evidence>
<comment type="catalytic activity">
    <reaction evidence="4">
        <text>L-alanine = D-alanine</text>
        <dbReference type="Rhea" id="RHEA:20249"/>
        <dbReference type="ChEBI" id="CHEBI:57416"/>
        <dbReference type="ChEBI" id="CHEBI:57972"/>
        <dbReference type="EC" id="5.1.1.1"/>
    </reaction>
</comment>
<evidence type="ECO:0000313" key="9">
    <source>
        <dbReference type="Proteomes" id="UP000176303"/>
    </source>
</evidence>
<feature type="modified residue" description="N6-(pyridoxal phosphate)lysine" evidence="4 5">
    <location>
        <position position="38"/>
    </location>
</feature>
<keyword evidence="3 4" id="KW-0413">Isomerase</keyword>
<dbReference type="Gene3D" id="2.40.37.10">
    <property type="entry name" value="Lyase, Ornithine Decarboxylase, Chain A, domain 1"/>
    <property type="match status" value="1"/>
</dbReference>
<comment type="cofactor">
    <cofactor evidence="1 4 5">
        <name>pyridoxal 5'-phosphate</name>
        <dbReference type="ChEBI" id="CHEBI:597326"/>
    </cofactor>
</comment>
<dbReference type="GO" id="GO:0008784">
    <property type="term" value="F:alanine racemase activity"/>
    <property type="evidence" value="ECO:0007669"/>
    <property type="project" value="UniProtKB-UniRule"/>
</dbReference>
<dbReference type="UniPathway" id="UPA00042">
    <property type="reaction ID" value="UER00497"/>
</dbReference>
<dbReference type="GO" id="GO:0030170">
    <property type="term" value="F:pyridoxal phosphate binding"/>
    <property type="evidence" value="ECO:0007669"/>
    <property type="project" value="UniProtKB-UniRule"/>
</dbReference>
<dbReference type="STRING" id="1802391.A3D72_01485"/>
<evidence type="ECO:0000313" key="8">
    <source>
        <dbReference type="EMBL" id="OGL72324.1"/>
    </source>
</evidence>
<dbReference type="InterPro" id="IPR011079">
    <property type="entry name" value="Ala_racemase_C"/>
</dbReference>
<dbReference type="InterPro" id="IPR009006">
    <property type="entry name" value="Ala_racemase/Decarboxylase_C"/>
</dbReference>
<comment type="similarity">
    <text evidence="4">Belongs to the alanine racemase family.</text>
</comment>
<gene>
    <name evidence="8" type="ORF">A3D72_01485</name>
</gene>
<dbReference type="PANTHER" id="PTHR30511">
    <property type="entry name" value="ALANINE RACEMASE"/>
    <property type="match status" value="1"/>
</dbReference>
<proteinExistence type="inferred from homology"/>
<feature type="binding site" evidence="4 6">
    <location>
        <position position="133"/>
    </location>
    <ligand>
        <name>substrate</name>
    </ligand>
</feature>
<organism evidence="8 9">
    <name type="scientific">Candidatus Uhrbacteria bacterium RIFCSPHIGHO2_02_FULL_57_19</name>
    <dbReference type="NCBI Taxonomy" id="1802391"/>
    <lineage>
        <taxon>Bacteria</taxon>
        <taxon>Candidatus Uhriibacteriota</taxon>
    </lineage>
</organism>
<feature type="active site" description="Proton acceptor; specific for D-alanine" evidence="4">
    <location>
        <position position="38"/>
    </location>
</feature>
<comment type="caution">
    <text evidence="8">The sequence shown here is derived from an EMBL/GenBank/DDBJ whole genome shotgun (WGS) entry which is preliminary data.</text>
</comment>
<dbReference type="AlphaFoldDB" id="A0A1F7U3H4"/>
<dbReference type="SUPFAM" id="SSF50621">
    <property type="entry name" value="Alanine racemase C-terminal domain-like"/>
    <property type="match status" value="1"/>
</dbReference>
<dbReference type="NCBIfam" id="TIGR00492">
    <property type="entry name" value="alr"/>
    <property type="match status" value="1"/>
</dbReference>
<dbReference type="InterPro" id="IPR000821">
    <property type="entry name" value="Ala_racemase"/>
</dbReference>
<evidence type="ECO:0000256" key="1">
    <source>
        <dbReference type="ARBA" id="ARBA00001933"/>
    </source>
</evidence>
<evidence type="ECO:0000256" key="2">
    <source>
        <dbReference type="ARBA" id="ARBA00022898"/>
    </source>
</evidence>
<dbReference type="InterPro" id="IPR001608">
    <property type="entry name" value="Ala_racemase_N"/>
</dbReference>
<feature type="domain" description="Alanine racemase C-terminal" evidence="7">
    <location>
        <begin position="247"/>
        <end position="375"/>
    </location>
</feature>
<evidence type="ECO:0000259" key="7">
    <source>
        <dbReference type="SMART" id="SM01005"/>
    </source>
</evidence>
<dbReference type="GO" id="GO:0030632">
    <property type="term" value="P:D-alanine biosynthetic process"/>
    <property type="evidence" value="ECO:0007669"/>
    <property type="project" value="UniProtKB-UniRule"/>
</dbReference>
<dbReference type="EC" id="5.1.1.1" evidence="4"/>
<dbReference type="HAMAP" id="MF_01201">
    <property type="entry name" value="Ala_racemase"/>
    <property type="match status" value="1"/>
</dbReference>
<dbReference type="Pfam" id="PF00842">
    <property type="entry name" value="Ala_racemase_C"/>
    <property type="match status" value="1"/>
</dbReference>
<evidence type="ECO:0000256" key="6">
    <source>
        <dbReference type="PIRSR" id="PIRSR600821-52"/>
    </source>
</evidence>
<dbReference type="Gene3D" id="3.20.20.10">
    <property type="entry name" value="Alanine racemase"/>
    <property type="match status" value="1"/>
</dbReference>
<dbReference type="SUPFAM" id="SSF51419">
    <property type="entry name" value="PLP-binding barrel"/>
    <property type="match status" value="1"/>
</dbReference>
<protein>
    <recommendedName>
        <fullName evidence="4">Alanine racemase</fullName>
        <ecNumber evidence="4">5.1.1.1</ecNumber>
    </recommendedName>
</protein>
<dbReference type="CDD" id="cd00430">
    <property type="entry name" value="PLPDE_III_AR"/>
    <property type="match status" value="1"/>
</dbReference>
<dbReference type="PROSITE" id="PS00395">
    <property type="entry name" value="ALANINE_RACEMASE"/>
    <property type="match status" value="1"/>
</dbReference>
<dbReference type="PANTHER" id="PTHR30511:SF0">
    <property type="entry name" value="ALANINE RACEMASE, CATABOLIC-RELATED"/>
    <property type="match status" value="1"/>
</dbReference>
<dbReference type="GO" id="GO:0005829">
    <property type="term" value="C:cytosol"/>
    <property type="evidence" value="ECO:0007669"/>
    <property type="project" value="TreeGrafter"/>
</dbReference>
<dbReference type="FunFam" id="3.20.20.10:FF:000002">
    <property type="entry name" value="Alanine racemase"/>
    <property type="match status" value="1"/>
</dbReference>